<name>A0A2I4D1H8_AUSLI</name>
<dbReference type="FunCoup" id="A0A2I4D1H8">
    <property type="interactions" value="1182"/>
</dbReference>
<evidence type="ECO:0000256" key="3">
    <source>
        <dbReference type="ARBA" id="ARBA00022741"/>
    </source>
</evidence>
<evidence type="ECO:0000256" key="6">
    <source>
        <dbReference type="ARBA" id="ARBA00023242"/>
    </source>
</evidence>
<dbReference type="KEGG" id="alim:106534137"/>
<protein>
    <submittedName>
        <fullName evidence="10">Cell cycle checkpoint protein RAD17</fullName>
    </submittedName>
</protein>
<dbReference type="PANTHER" id="PTHR12172:SF0">
    <property type="entry name" value="CELL CYCLE CHECKPOINT PROTEIN RAD17"/>
    <property type="match status" value="1"/>
</dbReference>
<dbReference type="GO" id="GO:0033314">
    <property type="term" value="P:mitotic DNA replication checkpoint signaling"/>
    <property type="evidence" value="ECO:0007669"/>
    <property type="project" value="TreeGrafter"/>
</dbReference>
<evidence type="ECO:0000256" key="8">
    <source>
        <dbReference type="SAM" id="MobiDB-lite"/>
    </source>
</evidence>
<dbReference type="GO" id="GO:0005524">
    <property type="term" value="F:ATP binding"/>
    <property type="evidence" value="ECO:0007669"/>
    <property type="project" value="UniProtKB-KW"/>
</dbReference>
<dbReference type="InParanoid" id="A0A2I4D1H8"/>
<keyword evidence="4" id="KW-0227">DNA damage</keyword>
<comment type="subcellular location">
    <subcellularLocation>
        <location evidence="1">Nucleus</location>
    </subcellularLocation>
</comment>
<dbReference type="AlphaFoldDB" id="A0A2I4D1H8"/>
<feature type="compositionally biased region" description="Acidic residues" evidence="8">
    <location>
        <begin position="590"/>
        <end position="599"/>
    </location>
</feature>
<dbReference type="PANTHER" id="PTHR12172">
    <property type="entry name" value="CELL CYCLE CHECKPOINT PROTEIN RAD17"/>
    <property type="match status" value="1"/>
</dbReference>
<evidence type="ECO:0000256" key="1">
    <source>
        <dbReference type="ARBA" id="ARBA00004123"/>
    </source>
</evidence>
<evidence type="ECO:0000256" key="7">
    <source>
        <dbReference type="ARBA" id="ARBA00023306"/>
    </source>
</evidence>
<evidence type="ECO:0000313" key="9">
    <source>
        <dbReference type="Proteomes" id="UP000192220"/>
    </source>
</evidence>
<keyword evidence="5" id="KW-0067">ATP-binding</keyword>
<reference evidence="10" key="1">
    <citation type="submission" date="2025-08" db="UniProtKB">
        <authorList>
            <consortium name="RefSeq"/>
        </authorList>
    </citation>
    <scope>IDENTIFICATION</scope>
</reference>
<evidence type="ECO:0000256" key="2">
    <source>
        <dbReference type="ARBA" id="ARBA00006168"/>
    </source>
</evidence>
<organism evidence="9 10">
    <name type="scientific">Austrofundulus limnaeus</name>
    <name type="common">Annual killifish</name>
    <dbReference type="NCBI Taxonomy" id="52670"/>
    <lineage>
        <taxon>Eukaryota</taxon>
        <taxon>Metazoa</taxon>
        <taxon>Chordata</taxon>
        <taxon>Craniata</taxon>
        <taxon>Vertebrata</taxon>
        <taxon>Euteleostomi</taxon>
        <taxon>Actinopterygii</taxon>
        <taxon>Neopterygii</taxon>
        <taxon>Teleostei</taxon>
        <taxon>Neoteleostei</taxon>
        <taxon>Acanthomorphata</taxon>
        <taxon>Ovalentaria</taxon>
        <taxon>Atherinomorphae</taxon>
        <taxon>Cyprinodontiformes</taxon>
        <taxon>Rivulidae</taxon>
        <taxon>Austrofundulus</taxon>
    </lineage>
</organism>
<dbReference type="GO" id="GO:0005634">
    <property type="term" value="C:nucleus"/>
    <property type="evidence" value="ECO:0007669"/>
    <property type="project" value="UniProtKB-SubCell"/>
</dbReference>
<dbReference type="GO" id="GO:0003682">
    <property type="term" value="F:chromatin binding"/>
    <property type="evidence" value="ECO:0007669"/>
    <property type="project" value="TreeGrafter"/>
</dbReference>
<comment type="similarity">
    <text evidence="2">Belongs to the rad17/RAD24 family.</text>
</comment>
<dbReference type="FunFam" id="3.40.50.300:FF:001661">
    <property type="entry name" value="RAD17 checkpoint clamp loader component"/>
    <property type="match status" value="1"/>
</dbReference>
<dbReference type="Pfam" id="PF03215">
    <property type="entry name" value="Rad17"/>
    <property type="match status" value="1"/>
</dbReference>
<feature type="compositionally biased region" description="Basic and acidic residues" evidence="8">
    <location>
        <begin position="40"/>
        <end position="60"/>
    </location>
</feature>
<gene>
    <name evidence="10" type="primary">rad17</name>
</gene>
<sequence>MNKLSLGEKSSSKRVNSWVDPSFSDLSEGPTARSGRRKAERSLGSRLEEKKTRWQKETSRSDQLTTQRDVDETWVDRYSPASQAELAVHKKKIEEVEKWMRAHTDAPKAGILILTGPSGCGKTATVHALSLEMGVRVQEWTNPSNLEPYSSSQQDSRMNSFSYSSQLVQFQDFLLRANKYRCLKMAGDEAATDRKLILVEDFPNQFYRQPSSLHDVLRCFVRSAQCPLVFVVSDCPSGDGRLRSLFPKEIQKELSISCISFNPVPQSTMMKVLSCILSQESGKSGGRTLAVDRTELEALCLGSSGDLRSAINSLQFLCRPVSDSSAENTGRFDKRSVISNNRAVARGNKRMKKLKQTKEQEQHQAIGGKDASLFLFRALGKILYCKRGTPEAADETTSCPGPALSCHLSHYHREPLLINPELVMERSQMSAEVFSLYLHQNYLDFFTEIEDVDRASEYLSDADLLSADWINRSILQQYGSSVATRGLLHSNSHPVSSGFRPLHKPSWFLVSRKHRDNCQAAQSLFRSFCLTPVSLQIQLLPYLAKLSNPLRNQEQITFIQDVGQMSLTRYPERDRLKLEAITDKEMHQQEEEEEQEESEGDMKGFQASQPQSSTNQLLLKEDELNIEEYSSD</sequence>
<accession>A0A2I4D1H8</accession>
<proteinExistence type="inferred from homology"/>
<feature type="region of interest" description="Disordered" evidence="8">
    <location>
        <begin position="582"/>
        <end position="632"/>
    </location>
</feature>
<dbReference type="GO" id="GO:0006281">
    <property type="term" value="P:DNA repair"/>
    <property type="evidence" value="ECO:0007669"/>
    <property type="project" value="InterPro"/>
</dbReference>
<dbReference type="InterPro" id="IPR004582">
    <property type="entry name" value="Checkpoint_prot_Rad17_Rad24"/>
</dbReference>
<keyword evidence="3" id="KW-0547">Nucleotide-binding</keyword>
<feature type="compositionally biased region" description="Polar residues" evidence="8">
    <location>
        <begin position="606"/>
        <end position="617"/>
    </location>
</feature>
<dbReference type="GeneID" id="106534137"/>
<evidence type="ECO:0000313" key="10">
    <source>
        <dbReference type="RefSeq" id="XP_013886111.1"/>
    </source>
</evidence>
<dbReference type="GO" id="GO:0000077">
    <property type="term" value="P:DNA damage checkpoint signaling"/>
    <property type="evidence" value="ECO:0007669"/>
    <property type="project" value="TreeGrafter"/>
</dbReference>
<dbReference type="InterPro" id="IPR027417">
    <property type="entry name" value="P-loop_NTPase"/>
</dbReference>
<dbReference type="RefSeq" id="XP_013886111.1">
    <property type="nucleotide sequence ID" value="XM_014030657.1"/>
</dbReference>
<keyword evidence="9" id="KW-1185">Reference proteome</keyword>
<dbReference type="Proteomes" id="UP000192220">
    <property type="component" value="Unplaced"/>
</dbReference>
<keyword evidence="7" id="KW-0131">Cell cycle</keyword>
<dbReference type="STRING" id="52670.A0A2I4D1H8"/>
<keyword evidence="6" id="KW-0539">Nucleus</keyword>
<evidence type="ECO:0000256" key="4">
    <source>
        <dbReference type="ARBA" id="ARBA00022763"/>
    </source>
</evidence>
<dbReference type="SUPFAM" id="SSF52540">
    <property type="entry name" value="P-loop containing nucleoside triphosphate hydrolases"/>
    <property type="match status" value="1"/>
</dbReference>
<dbReference type="CTD" id="5884"/>
<dbReference type="GO" id="GO:0003689">
    <property type="term" value="F:DNA clamp loader activity"/>
    <property type="evidence" value="ECO:0007669"/>
    <property type="project" value="TreeGrafter"/>
</dbReference>
<feature type="region of interest" description="Disordered" evidence="8">
    <location>
        <begin position="1"/>
        <end position="67"/>
    </location>
</feature>
<dbReference type="Gene3D" id="3.40.50.300">
    <property type="entry name" value="P-loop containing nucleotide triphosphate hydrolases"/>
    <property type="match status" value="1"/>
</dbReference>
<evidence type="ECO:0000256" key="5">
    <source>
        <dbReference type="ARBA" id="ARBA00022840"/>
    </source>
</evidence>
<dbReference type="OrthoDB" id="10265971at2759"/>